<organism evidence="1">
    <name type="scientific">Schistosoma curassoni</name>
    <dbReference type="NCBI Taxonomy" id="6186"/>
    <lineage>
        <taxon>Eukaryota</taxon>
        <taxon>Metazoa</taxon>
        <taxon>Spiralia</taxon>
        <taxon>Lophotrochozoa</taxon>
        <taxon>Platyhelminthes</taxon>
        <taxon>Trematoda</taxon>
        <taxon>Digenea</taxon>
        <taxon>Strigeidida</taxon>
        <taxon>Schistosomatoidea</taxon>
        <taxon>Schistosomatidae</taxon>
        <taxon>Schistosoma</taxon>
    </lineage>
</organism>
<protein>
    <submittedName>
        <fullName evidence="1">Uncharacterized protein</fullName>
    </submittedName>
</protein>
<name>A0A183KEZ6_9TREM</name>
<dbReference type="WBParaSite" id="SCUD_0001359301-mRNA-1">
    <property type="protein sequence ID" value="SCUD_0001359301-mRNA-1"/>
    <property type="gene ID" value="SCUD_0001359301"/>
</dbReference>
<evidence type="ECO:0000313" key="1">
    <source>
        <dbReference type="WBParaSite" id="SCUD_0001359301-mRNA-1"/>
    </source>
</evidence>
<dbReference type="AlphaFoldDB" id="A0A183KEZ6"/>
<sequence length="48" mass="5944">MKADFKKCIFIPVLKYNANPYHLYDHIHKFRRVMNMVFLHDKQSNYNN</sequence>
<proteinExistence type="predicted"/>
<reference evidence="1" key="1">
    <citation type="submission" date="2016-06" db="UniProtKB">
        <authorList>
            <consortium name="WormBaseParasite"/>
        </authorList>
    </citation>
    <scope>IDENTIFICATION</scope>
</reference>
<accession>A0A183KEZ6</accession>